<sequence>MFRFIVISLLLLCSTVQAYPLAPFVIKQSPLADFATWVSEQTQRNIILGKAVEGNISINVSKLDDQDLIPLFKKVMAANGYSVEEKSNDLIVSIDTNSQIDLPALDVKVYALKHIRNTKALTLFNMILSSANAENSTSTEEKETLNVIVSRHSVDPLIASNSLLVIATKAQLAALDGLVSQIDLDIKQVMIQAIILEMDVSDREDLGVNLGSSLSKNGFSVQATTNTSQSNSLGALTLGGYAPLGSAGSLTGLISALVSDEKTKILSTPNILVMDRELGYISVGQNVPFLVSTQTTDGGVQTQSIERRDVGVSLSVTPHVLGSGEVILKISQESSSVTSNAQARDIVTNKRSISTVARVIDGETIALGGLISNETRKSVTGVPVLMDIPYLGRLFKSESENNSQKELMVFIKTMVL</sequence>
<dbReference type="Proteomes" id="UP000252792">
    <property type="component" value="Unassembled WGS sequence"/>
</dbReference>
<evidence type="ECO:0000256" key="5">
    <source>
        <dbReference type="RuleBase" id="RU004003"/>
    </source>
</evidence>
<comment type="subcellular location">
    <subcellularLocation>
        <location evidence="1">Membrane</location>
    </subcellularLocation>
</comment>
<dbReference type="AlphaFoldDB" id="A0A366JAA8"/>
<proteinExistence type="inferred from homology"/>
<dbReference type="InterPro" id="IPR050810">
    <property type="entry name" value="Bact_Secretion_Sys_Channel"/>
</dbReference>
<dbReference type="PANTHER" id="PTHR30332">
    <property type="entry name" value="PROBABLE GENERAL SECRETION PATHWAY PROTEIN D"/>
    <property type="match status" value="1"/>
</dbReference>
<dbReference type="PRINTS" id="PR00811">
    <property type="entry name" value="BCTERIALGSPD"/>
</dbReference>
<evidence type="ECO:0000259" key="7">
    <source>
        <dbReference type="Pfam" id="PF00263"/>
    </source>
</evidence>
<evidence type="ECO:0000256" key="2">
    <source>
        <dbReference type="ARBA" id="ARBA00022692"/>
    </source>
</evidence>
<evidence type="ECO:0000256" key="4">
    <source>
        <dbReference type="ARBA" id="ARBA00023136"/>
    </source>
</evidence>
<keyword evidence="3 6" id="KW-0732">Signal</keyword>
<comment type="similarity">
    <text evidence="5">Belongs to the bacterial secretin family.</text>
</comment>
<dbReference type="OrthoDB" id="9775455at2"/>
<dbReference type="GO" id="GO:0016020">
    <property type="term" value="C:membrane"/>
    <property type="evidence" value="ECO:0007669"/>
    <property type="project" value="UniProtKB-SubCell"/>
</dbReference>
<evidence type="ECO:0000256" key="6">
    <source>
        <dbReference type="SAM" id="SignalP"/>
    </source>
</evidence>
<dbReference type="InterPro" id="IPR001775">
    <property type="entry name" value="GspD/PilQ"/>
</dbReference>
<dbReference type="Pfam" id="PF00263">
    <property type="entry name" value="Secretin"/>
    <property type="match status" value="1"/>
</dbReference>
<name>A0A366JAA8_9GAMM</name>
<keyword evidence="4" id="KW-0472">Membrane</keyword>
<dbReference type="EMBL" id="QNSE01000007">
    <property type="protein sequence ID" value="RBP83185.1"/>
    <property type="molecule type" value="Genomic_DNA"/>
</dbReference>
<comment type="caution">
    <text evidence="9">The sequence shown here is derived from an EMBL/GenBank/DDBJ whole genome shotgun (WGS) entry which is preliminary data.</text>
</comment>
<dbReference type="GO" id="GO:0015627">
    <property type="term" value="C:type II protein secretion system complex"/>
    <property type="evidence" value="ECO:0007669"/>
    <property type="project" value="TreeGrafter"/>
</dbReference>
<feature type="domain" description="Type II/III secretion system secretin-like" evidence="7">
    <location>
        <begin position="256"/>
        <end position="415"/>
    </location>
</feature>
<evidence type="ECO:0000256" key="1">
    <source>
        <dbReference type="ARBA" id="ARBA00004370"/>
    </source>
</evidence>
<dbReference type="GO" id="GO:0009306">
    <property type="term" value="P:protein secretion"/>
    <property type="evidence" value="ECO:0007669"/>
    <property type="project" value="InterPro"/>
</dbReference>
<dbReference type="Gene3D" id="3.30.1370.120">
    <property type="match status" value="1"/>
</dbReference>
<evidence type="ECO:0000313" key="9">
    <source>
        <dbReference type="EMBL" id="RBP83185.1"/>
    </source>
</evidence>
<dbReference type="InterPro" id="IPR049371">
    <property type="entry name" value="GspD-like_N0"/>
</dbReference>
<dbReference type="PRINTS" id="PR01032">
    <property type="entry name" value="PHAGEIV"/>
</dbReference>
<keyword evidence="10" id="KW-1185">Reference proteome</keyword>
<evidence type="ECO:0000256" key="3">
    <source>
        <dbReference type="ARBA" id="ARBA00022729"/>
    </source>
</evidence>
<feature type="domain" description="GspD-like N0" evidence="8">
    <location>
        <begin position="29"/>
        <end position="90"/>
    </location>
</feature>
<keyword evidence="2" id="KW-0812">Transmembrane</keyword>
<dbReference type="RefSeq" id="WP_113916740.1">
    <property type="nucleotide sequence ID" value="NZ_QNSE01000007.1"/>
</dbReference>
<dbReference type="Gene3D" id="3.55.50.30">
    <property type="match status" value="1"/>
</dbReference>
<evidence type="ECO:0000313" key="10">
    <source>
        <dbReference type="Proteomes" id="UP000252792"/>
    </source>
</evidence>
<accession>A0A366JAA8</accession>
<evidence type="ECO:0000259" key="8">
    <source>
        <dbReference type="Pfam" id="PF21305"/>
    </source>
</evidence>
<dbReference type="PANTHER" id="PTHR30332:SF24">
    <property type="entry name" value="SECRETIN GSPD-RELATED"/>
    <property type="match status" value="1"/>
</dbReference>
<protein>
    <submittedName>
        <fullName evidence="9">General secretion pathway protein D</fullName>
    </submittedName>
</protein>
<reference evidence="9 10" key="1">
    <citation type="submission" date="2018-06" db="EMBL/GenBank/DDBJ databases">
        <title>Genomic Encyclopedia of Type Strains, Phase III (KMG-III): the genomes of soil and plant-associated and newly described type strains.</title>
        <authorList>
            <person name="Whitman W."/>
        </authorList>
    </citation>
    <scope>NUCLEOTIDE SEQUENCE [LARGE SCALE GENOMIC DNA]</scope>
    <source>
        <strain evidence="9 10">CECT 7377</strain>
    </source>
</reference>
<dbReference type="Pfam" id="PF21305">
    <property type="entry name" value="type_II_gspD_N0"/>
    <property type="match status" value="1"/>
</dbReference>
<organism evidence="9 10">
    <name type="scientific">Marinomonas rhizomae</name>
    <dbReference type="NCBI Taxonomy" id="491948"/>
    <lineage>
        <taxon>Bacteria</taxon>
        <taxon>Pseudomonadati</taxon>
        <taxon>Pseudomonadota</taxon>
        <taxon>Gammaproteobacteria</taxon>
        <taxon>Oceanospirillales</taxon>
        <taxon>Oceanospirillaceae</taxon>
        <taxon>Marinomonas</taxon>
    </lineage>
</organism>
<dbReference type="InterPro" id="IPR038591">
    <property type="entry name" value="NolW-like_sf"/>
</dbReference>
<feature type="signal peptide" evidence="6">
    <location>
        <begin position="1"/>
        <end position="18"/>
    </location>
</feature>
<feature type="chain" id="PRO_5016984458" evidence="6">
    <location>
        <begin position="19"/>
        <end position="416"/>
    </location>
</feature>
<dbReference type="InterPro" id="IPR004846">
    <property type="entry name" value="T2SS/T3SS_dom"/>
</dbReference>
<gene>
    <name evidence="9" type="ORF">DFP80_107163</name>
</gene>